<feature type="domain" description="Nudix hydrolase" evidence="4">
    <location>
        <begin position="39"/>
        <end position="169"/>
    </location>
</feature>
<dbReference type="KEGG" id="uli:ETAA1_00510"/>
<evidence type="ECO:0000259" key="4">
    <source>
        <dbReference type="PROSITE" id="PS51462"/>
    </source>
</evidence>
<gene>
    <name evidence="5" type="ORF">ETAA1_00510</name>
</gene>
<dbReference type="PANTHER" id="PTHR43046:SF14">
    <property type="entry name" value="MUTT_NUDIX FAMILY PROTEIN"/>
    <property type="match status" value="1"/>
</dbReference>
<dbReference type="InterPro" id="IPR000086">
    <property type="entry name" value="NUDIX_hydrolase_dom"/>
</dbReference>
<dbReference type="PROSITE" id="PS51462">
    <property type="entry name" value="NUDIX"/>
    <property type="match status" value="1"/>
</dbReference>
<dbReference type="PRINTS" id="PR00502">
    <property type="entry name" value="NUDIXFAMILY"/>
</dbReference>
<dbReference type="SUPFAM" id="SSF55811">
    <property type="entry name" value="Nudix"/>
    <property type="match status" value="1"/>
</dbReference>
<dbReference type="Gene3D" id="3.90.79.10">
    <property type="entry name" value="Nucleoside Triphosphate Pyrophosphohydrolase"/>
    <property type="match status" value="1"/>
</dbReference>
<name>A0A517XKY3_9BACT</name>
<reference evidence="5 6" key="1">
    <citation type="submission" date="2019-02" db="EMBL/GenBank/DDBJ databases">
        <title>Deep-cultivation of Planctomycetes and their phenomic and genomic characterization uncovers novel biology.</title>
        <authorList>
            <person name="Wiegand S."/>
            <person name="Jogler M."/>
            <person name="Boedeker C."/>
            <person name="Pinto D."/>
            <person name="Vollmers J."/>
            <person name="Rivas-Marin E."/>
            <person name="Kohn T."/>
            <person name="Peeters S.H."/>
            <person name="Heuer A."/>
            <person name="Rast P."/>
            <person name="Oberbeckmann S."/>
            <person name="Bunk B."/>
            <person name="Jeske O."/>
            <person name="Meyerdierks A."/>
            <person name="Storesund J.E."/>
            <person name="Kallscheuer N."/>
            <person name="Luecker S."/>
            <person name="Lage O.M."/>
            <person name="Pohl T."/>
            <person name="Merkel B.J."/>
            <person name="Hornburger P."/>
            <person name="Mueller R.-W."/>
            <person name="Bruemmer F."/>
            <person name="Labrenz M."/>
            <person name="Spormann A.M."/>
            <person name="Op den Camp H."/>
            <person name="Overmann J."/>
            <person name="Amann R."/>
            <person name="Jetten M.S.M."/>
            <person name="Mascher T."/>
            <person name="Medema M.H."/>
            <person name="Devos D.P."/>
            <person name="Kaster A.-K."/>
            <person name="Ovreas L."/>
            <person name="Rohde M."/>
            <person name="Galperin M.Y."/>
            <person name="Jogler C."/>
        </authorList>
    </citation>
    <scope>NUCLEOTIDE SEQUENCE [LARGE SCALE GENOMIC DNA]</scope>
    <source>
        <strain evidence="5 6">ETA_A1</strain>
    </source>
</reference>
<dbReference type="InterPro" id="IPR020476">
    <property type="entry name" value="Nudix_hydrolase"/>
</dbReference>
<protein>
    <submittedName>
        <fullName evidence="5">Bifunctional NMN adenylyltransferase/Nudix hydrolase</fullName>
    </submittedName>
</protein>
<dbReference type="Proteomes" id="UP000319576">
    <property type="component" value="Chromosome"/>
</dbReference>
<keyword evidence="5" id="KW-0808">Transferase</keyword>
<dbReference type="GO" id="GO:0016787">
    <property type="term" value="F:hydrolase activity"/>
    <property type="evidence" value="ECO:0007669"/>
    <property type="project" value="UniProtKB-KW"/>
</dbReference>
<dbReference type="InterPro" id="IPR020084">
    <property type="entry name" value="NUDIX_hydrolase_CS"/>
</dbReference>
<keyword evidence="5" id="KW-0548">Nucleotidyltransferase</keyword>
<proteinExistence type="inferred from homology"/>
<dbReference type="AlphaFoldDB" id="A0A517XKY3"/>
<dbReference type="PROSITE" id="PS00893">
    <property type="entry name" value="NUDIX_BOX"/>
    <property type="match status" value="1"/>
</dbReference>
<dbReference type="OrthoDB" id="9786141at2"/>
<dbReference type="Pfam" id="PF00293">
    <property type="entry name" value="NUDIX"/>
    <property type="match status" value="1"/>
</dbReference>
<evidence type="ECO:0000256" key="1">
    <source>
        <dbReference type="ARBA" id="ARBA00001946"/>
    </source>
</evidence>
<dbReference type="RefSeq" id="WP_145233262.1">
    <property type="nucleotide sequence ID" value="NZ_CP036273.1"/>
</dbReference>
<sequence>MLPADLFRFCPRCGAPRPADNAGAVPLRCDACGLVLFFNPTVAAAAWVFDAAGRTLLIRRDREPAKGKLAIPGGFVDPGETADAALRREIREEVGLEVEGVAYLTSFPNRYHYRDVTYPVLDLVFTARAVAPEAAQALDGVAGIEWRRPADVTADEVAFPSIAESLRLL</sequence>
<keyword evidence="2 3" id="KW-0378">Hydrolase</keyword>
<evidence type="ECO:0000256" key="3">
    <source>
        <dbReference type="RuleBase" id="RU003476"/>
    </source>
</evidence>
<evidence type="ECO:0000313" key="6">
    <source>
        <dbReference type="Proteomes" id="UP000319576"/>
    </source>
</evidence>
<comment type="similarity">
    <text evidence="3">Belongs to the Nudix hydrolase family.</text>
</comment>
<dbReference type="EMBL" id="CP036273">
    <property type="protein sequence ID" value="QDU18168.1"/>
    <property type="molecule type" value="Genomic_DNA"/>
</dbReference>
<dbReference type="InterPro" id="IPR015797">
    <property type="entry name" value="NUDIX_hydrolase-like_dom_sf"/>
</dbReference>
<evidence type="ECO:0000256" key="2">
    <source>
        <dbReference type="ARBA" id="ARBA00022801"/>
    </source>
</evidence>
<accession>A0A517XKY3</accession>
<dbReference type="GO" id="GO:0016779">
    <property type="term" value="F:nucleotidyltransferase activity"/>
    <property type="evidence" value="ECO:0007669"/>
    <property type="project" value="UniProtKB-KW"/>
</dbReference>
<dbReference type="PANTHER" id="PTHR43046">
    <property type="entry name" value="GDP-MANNOSE MANNOSYL HYDROLASE"/>
    <property type="match status" value="1"/>
</dbReference>
<organism evidence="5 6">
    <name type="scientific">Urbifossiella limnaea</name>
    <dbReference type="NCBI Taxonomy" id="2528023"/>
    <lineage>
        <taxon>Bacteria</taxon>
        <taxon>Pseudomonadati</taxon>
        <taxon>Planctomycetota</taxon>
        <taxon>Planctomycetia</taxon>
        <taxon>Gemmatales</taxon>
        <taxon>Gemmataceae</taxon>
        <taxon>Urbifossiella</taxon>
    </lineage>
</organism>
<keyword evidence="6" id="KW-1185">Reference proteome</keyword>
<evidence type="ECO:0000313" key="5">
    <source>
        <dbReference type="EMBL" id="QDU18168.1"/>
    </source>
</evidence>
<comment type="cofactor">
    <cofactor evidence="1">
        <name>Mg(2+)</name>
        <dbReference type="ChEBI" id="CHEBI:18420"/>
    </cofactor>
</comment>
<dbReference type="CDD" id="cd04681">
    <property type="entry name" value="NUDIX_Hydrolase"/>
    <property type="match status" value="1"/>
</dbReference>